<dbReference type="SMART" id="SM00432">
    <property type="entry name" value="MADS"/>
    <property type="match status" value="1"/>
</dbReference>
<dbReference type="InterPro" id="IPR002487">
    <property type="entry name" value="TF_Kbox"/>
</dbReference>
<dbReference type="PANTHER" id="PTHR48019">
    <property type="entry name" value="SERUM RESPONSE FACTOR HOMOLOG"/>
    <property type="match status" value="1"/>
</dbReference>
<evidence type="ECO:0000259" key="6">
    <source>
        <dbReference type="PROSITE" id="PS50066"/>
    </source>
</evidence>
<evidence type="ECO:0000259" key="7">
    <source>
        <dbReference type="PROSITE" id="PS51297"/>
    </source>
</evidence>
<dbReference type="RefSeq" id="XP_016650834.1">
    <property type="nucleotide sequence ID" value="XM_016795348.1"/>
</dbReference>
<reference evidence="9" key="2">
    <citation type="submission" date="2025-08" db="UniProtKB">
        <authorList>
            <consortium name="RefSeq"/>
        </authorList>
    </citation>
    <scope>IDENTIFICATION</scope>
</reference>
<reference evidence="8" key="1">
    <citation type="journal article" date="2012" name="Nat. Commun.">
        <title>The genome of Prunus mume.</title>
        <authorList>
            <person name="Zhang Q."/>
            <person name="Chen W."/>
            <person name="Sun L."/>
            <person name="Zhao F."/>
            <person name="Huang B."/>
            <person name="Yang W."/>
            <person name="Tao Y."/>
            <person name="Wang J."/>
            <person name="Yuan Z."/>
            <person name="Fan G."/>
            <person name="Xing Z."/>
            <person name="Han C."/>
            <person name="Pan H."/>
            <person name="Zhong X."/>
            <person name="Shi W."/>
            <person name="Liang X."/>
            <person name="Du D."/>
            <person name="Sun F."/>
            <person name="Xu Z."/>
            <person name="Hao R."/>
            <person name="Lv T."/>
            <person name="Lv Y."/>
            <person name="Zheng Z."/>
            <person name="Sun M."/>
            <person name="Luo L."/>
            <person name="Cai M."/>
            <person name="Gao Y."/>
            <person name="Wang J."/>
            <person name="Yin Y."/>
            <person name="Xu X."/>
            <person name="Cheng T."/>
            <person name="Wang J."/>
        </authorList>
    </citation>
    <scope>NUCLEOTIDE SEQUENCE [LARGE SCALE GENOMIC DNA]</scope>
</reference>
<dbReference type="PROSITE" id="PS51297">
    <property type="entry name" value="K_BOX"/>
    <property type="match status" value="1"/>
</dbReference>
<evidence type="ECO:0000256" key="5">
    <source>
        <dbReference type="ARBA" id="ARBA00023242"/>
    </source>
</evidence>
<dbReference type="Pfam" id="PF01486">
    <property type="entry name" value="K-box"/>
    <property type="match status" value="1"/>
</dbReference>
<evidence type="ECO:0000256" key="4">
    <source>
        <dbReference type="ARBA" id="ARBA00023163"/>
    </source>
</evidence>
<gene>
    <name evidence="9" type="primary">LOC103335830</name>
</gene>
<keyword evidence="8" id="KW-1185">Reference proteome</keyword>
<evidence type="ECO:0000256" key="2">
    <source>
        <dbReference type="ARBA" id="ARBA00023015"/>
    </source>
</evidence>
<evidence type="ECO:0000256" key="3">
    <source>
        <dbReference type="ARBA" id="ARBA00023125"/>
    </source>
</evidence>
<dbReference type="SUPFAM" id="SSF55455">
    <property type="entry name" value="SRF-like"/>
    <property type="match status" value="1"/>
</dbReference>
<keyword evidence="2" id="KW-0805">Transcription regulation</keyword>
<dbReference type="Gene3D" id="3.40.1810.10">
    <property type="entry name" value="Transcription factor, MADS-box"/>
    <property type="match status" value="1"/>
</dbReference>
<dbReference type="Pfam" id="PF00319">
    <property type="entry name" value="SRF-TF"/>
    <property type="match status" value="1"/>
</dbReference>
<dbReference type="PROSITE" id="PS00350">
    <property type="entry name" value="MADS_BOX_1"/>
    <property type="match status" value="1"/>
</dbReference>
<accession>A0ABM1LTV7</accession>
<keyword evidence="4" id="KW-0804">Transcription</keyword>
<dbReference type="PROSITE" id="PS50066">
    <property type="entry name" value="MADS_BOX_2"/>
    <property type="match status" value="1"/>
</dbReference>
<proteinExistence type="predicted"/>
<feature type="domain" description="K-box" evidence="7">
    <location>
        <begin position="86"/>
        <end position="176"/>
    </location>
</feature>
<dbReference type="CDD" id="cd00265">
    <property type="entry name" value="MADS_MEF2_like"/>
    <property type="match status" value="1"/>
</dbReference>
<name>A0ABM1LTV7_PRUMU</name>
<dbReference type="InterPro" id="IPR036879">
    <property type="entry name" value="TF_MADSbox_sf"/>
</dbReference>
<dbReference type="InterPro" id="IPR050142">
    <property type="entry name" value="MADS-box/MEF2_TF"/>
</dbReference>
<dbReference type="PRINTS" id="PR00404">
    <property type="entry name" value="MADSDOMAIN"/>
</dbReference>
<dbReference type="GeneID" id="103335830"/>
<protein>
    <submittedName>
        <fullName evidence="9">MADS-box transcription factor 23 isoform X1</fullName>
    </submittedName>
</protein>
<evidence type="ECO:0000256" key="1">
    <source>
        <dbReference type="ARBA" id="ARBA00004123"/>
    </source>
</evidence>
<keyword evidence="3" id="KW-0238">DNA-binding</keyword>
<organism evidence="8 9">
    <name type="scientific">Prunus mume</name>
    <name type="common">Japanese apricot</name>
    <name type="synonym">Armeniaca mume</name>
    <dbReference type="NCBI Taxonomy" id="102107"/>
    <lineage>
        <taxon>Eukaryota</taxon>
        <taxon>Viridiplantae</taxon>
        <taxon>Streptophyta</taxon>
        <taxon>Embryophyta</taxon>
        <taxon>Tracheophyta</taxon>
        <taxon>Spermatophyta</taxon>
        <taxon>Magnoliopsida</taxon>
        <taxon>eudicotyledons</taxon>
        <taxon>Gunneridae</taxon>
        <taxon>Pentapetalae</taxon>
        <taxon>rosids</taxon>
        <taxon>fabids</taxon>
        <taxon>Rosales</taxon>
        <taxon>Rosaceae</taxon>
        <taxon>Amygdaloideae</taxon>
        <taxon>Amygdaleae</taxon>
        <taxon>Prunus</taxon>
    </lineage>
</organism>
<evidence type="ECO:0000313" key="9">
    <source>
        <dbReference type="RefSeq" id="XP_016650834.1"/>
    </source>
</evidence>
<evidence type="ECO:0000313" key="8">
    <source>
        <dbReference type="Proteomes" id="UP000694861"/>
    </source>
</evidence>
<feature type="domain" description="MADS-box" evidence="6">
    <location>
        <begin position="1"/>
        <end position="61"/>
    </location>
</feature>
<sequence length="274" mass="31499">MGRGKIVIRRIDNSTSRQVTFSKRRNGLLKKAKELSILCDAEVGLIIFSSTGRLYDYASTSMKSVIDRFNKLKEEHHQLLNPASEVKFWQREAASLRQQLQYLQECHRQLMGEELSGLSAKDLQSLENQLETSLKGVRMKKDQILNDEIKELNQKGNLIQQENMELYKKLDLVGKENAELLQKVYGARGVNKENKSSQPPYTITNGYDLQTPIHLQLSQPQNQTQPRPQHNEIPAKGIKLGYVLKLLTICIPIAYYIDSYAPKNERISKAYYFI</sequence>
<keyword evidence="5" id="KW-0539">Nucleus</keyword>
<comment type="subcellular location">
    <subcellularLocation>
        <location evidence="1">Nucleus</location>
    </subcellularLocation>
</comment>
<dbReference type="InterPro" id="IPR033896">
    <property type="entry name" value="MEF2-like_N"/>
</dbReference>
<dbReference type="Proteomes" id="UP000694861">
    <property type="component" value="Linkage group LG6"/>
</dbReference>
<dbReference type="InterPro" id="IPR002100">
    <property type="entry name" value="TF_MADSbox"/>
</dbReference>